<dbReference type="EMBL" id="DF237251">
    <property type="protein sequence ID" value="GAQ86645.1"/>
    <property type="molecule type" value="Genomic_DNA"/>
</dbReference>
<feature type="compositionally biased region" description="Polar residues" evidence="1">
    <location>
        <begin position="318"/>
        <end position="339"/>
    </location>
</feature>
<dbReference type="PANTHER" id="PTHR31110:SF2">
    <property type="entry name" value="PESTICIDAL CRYSTAL CRY8BA PROTEIN"/>
    <property type="match status" value="1"/>
</dbReference>
<reference evidence="2 3" key="1">
    <citation type="journal article" date="2014" name="Nat. Commun.">
        <title>Klebsormidium flaccidum genome reveals primary factors for plant terrestrial adaptation.</title>
        <authorList>
            <person name="Hori K."/>
            <person name="Maruyama F."/>
            <person name="Fujisawa T."/>
            <person name="Togashi T."/>
            <person name="Yamamoto N."/>
            <person name="Seo M."/>
            <person name="Sato S."/>
            <person name="Yamada T."/>
            <person name="Mori H."/>
            <person name="Tajima N."/>
            <person name="Moriyama T."/>
            <person name="Ikeuchi M."/>
            <person name="Watanabe M."/>
            <person name="Wada H."/>
            <person name="Kobayashi K."/>
            <person name="Saito M."/>
            <person name="Masuda T."/>
            <person name="Sasaki-Sekimoto Y."/>
            <person name="Mashiguchi K."/>
            <person name="Awai K."/>
            <person name="Shimojima M."/>
            <person name="Masuda S."/>
            <person name="Iwai M."/>
            <person name="Nobusawa T."/>
            <person name="Narise T."/>
            <person name="Kondo S."/>
            <person name="Saito H."/>
            <person name="Sato R."/>
            <person name="Murakawa M."/>
            <person name="Ihara Y."/>
            <person name="Oshima-Yamada Y."/>
            <person name="Ohtaka K."/>
            <person name="Satoh M."/>
            <person name="Sonobe K."/>
            <person name="Ishii M."/>
            <person name="Ohtani R."/>
            <person name="Kanamori-Sato M."/>
            <person name="Honoki R."/>
            <person name="Miyazaki D."/>
            <person name="Mochizuki H."/>
            <person name="Umetsu J."/>
            <person name="Higashi K."/>
            <person name="Shibata D."/>
            <person name="Kamiya Y."/>
            <person name="Sato N."/>
            <person name="Nakamura Y."/>
            <person name="Tabata S."/>
            <person name="Ida S."/>
            <person name="Kurokawa K."/>
            <person name="Ohta H."/>
        </authorList>
    </citation>
    <scope>NUCLEOTIDE SEQUENCE [LARGE SCALE GENOMIC DNA]</scope>
    <source>
        <strain evidence="2 3">NIES-2285</strain>
    </source>
</reference>
<name>A0A0U9HKC0_KLENI</name>
<evidence type="ECO:0000313" key="2">
    <source>
        <dbReference type="EMBL" id="GAQ86645.1"/>
    </source>
</evidence>
<feature type="compositionally biased region" description="Polar residues" evidence="1">
    <location>
        <begin position="17"/>
        <end position="26"/>
    </location>
</feature>
<feature type="compositionally biased region" description="Basic and acidic residues" evidence="1">
    <location>
        <begin position="342"/>
        <end position="354"/>
    </location>
</feature>
<feature type="compositionally biased region" description="Polar residues" evidence="1">
    <location>
        <begin position="57"/>
        <end position="69"/>
    </location>
</feature>
<proteinExistence type="predicted"/>
<feature type="compositionally biased region" description="Basic and acidic residues" evidence="1">
    <location>
        <begin position="224"/>
        <end position="248"/>
    </location>
</feature>
<feature type="compositionally biased region" description="Polar residues" evidence="1">
    <location>
        <begin position="272"/>
        <end position="298"/>
    </location>
</feature>
<feature type="region of interest" description="Disordered" evidence="1">
    <location>
        <begin position="565"/>
        <end position="602"/>
    </location>
</feature>
<feature type="compositionally biased region" description="Basic and acidic residues" evidence="1">
    <location>
        <begin position="117"/>
        <end position="126"/>
    </location>
</feature>
<dbReference type="PANTHER" id="PTHR31110">
    <property type="entry name" value="PESTICIDAL CRYSTAL CRY8BA PROTEIN"/>
    <property type="match status" value="1"/>
</dbReference>
<feature type="compositionally biased region" description="Polar residues" evidence="1">
    <location>
        <begin position="87"/>
        <end position="97"/>
    </location>
</feature>
<sequence length="1345" mass="146692">MMFTDGLDQNELEWVRKTSNNRQRQQAPDLAGRSAGLPPTPPKSPRGMHRGPVPLQPQDSVDFSNQNSPIPGLPSVPLSKHFVPSYTGASPRSSVSPLSALPGNSGGAESCGSTGNKSEKQARGEAEIDSDDDAASGPVQSKRGRPDQHSRWALDAIRNRALWQRRSSMRQAGAVAEDDEASPYKVHVEQTFDEDAEGSGRSAERSPVVSVRAYRHSFGPDFPSSRRRDPEHADGDPVRRPDWENRGPDEEEESPWERPYFLQKPESAGGTPRSTVSTPYSDTTTVSHSHATGMTTPSMDPHPSGLASTDASEPPTPGTTSAAHNVNGDITTVARSRSVTPEPREEADQTHSEHPPSAPPMADYSGEDAGSPPGPLADVPTMPVLTRPIHHLHSATWSPSQEPTTPGRTKRYEAAMAMAEGAHSPLSSSGPPDAFAYTNGPEAWQAVVTYDAVVRLCLVGSARGCLEAHQFLHDGCELLRASFGLDQVLLQPAHQRRKVPDKATGGVAQSAPVVGTLKVQVRRIKLGQERSVSQKAAVLTGKVAKASARAGSKYMRQVSTWVHRAKTSEGASTSQLSAGTADTAGHSHRTDVEDSPTSASQTTQGAVAVQLFCLLRLKSVPPDKAIKVEPGTGETYKLLPETPGDDLVLDIVDAKGEVKGVVTVPLASMDDTPASRVRWVHFYGLENRAEMIGRVQLSLIYTLAGVGPGAAKWQPTSETAAYDILVGVVLRALGFRQRELQLYGPWRWLLDEFALYYGVSDSYTRLRYLTHVMHVATPTKDCLELIHELLAPVLQAGADDALTRQERHILTAVEDQANALLAYTFEHYKSLDEDAPLGVIEAHMLTPNYQPTSAGSAAPALAPAVQLYALLHDILAVKVQETLRAHLQVAARKRCQLSDGDGVPELSELDGAAGYARMRALCVQLGSEVRLDIEIHKQNIFPSSIDLPSISADIYNLELGAKLRAFLSACPPPAPSPPCVDLLHAVADFEADLQERGIHCSPGVGVSALGLFGDYIEVWIQDTRLKLLDLCKGEKPKAVAPTAVSERNGTAPFVEDMYARIKDALQDYERVVSRWPQYAVTLENALCEVERGILAALERNYAEVLLPVSAGATPKMAKYVNKLRRKQQPLYVVPQQLGVILSTLKRLLESLRPKVEAQMKAWLAGIPLDGSDGRAAFGDRFAEVTVELRAKYKNTLSAIIEKLAQNAHSERKTHLKKILQDTKGKGDDIARRMQPLVAQLGDTIKHLDQVLSSRVFVAVCRGYWDRMAKDVLHFLENRKENMSWVKSASAEMALQYLDRVFTHHMTQLQSHSLQERDLDAPRSVLEARSMLSKDMPNVEQSYSLF</sequence>
<evidence type="ECO:0000313" key="3">
    <source>
        <dbReference type="Proteomes" id="UP000054558"/>
    </source>
</evidence>
<keyword evidence="3" id="KW-1185">Reference proteome</keyword>
<feature type="region of interest" description="Disordered" evidence="1">
    <location>
        <begin position="166"/>
        <end position="382"/>
    </location>
</feature>
<protein>
    <submittedName>
        <fullName evidence="2">Uncharacterized protein</fullName>
    </submittedName>
</protein>
<feature type="compositionally biased region" description="Polar residues" evidence="1">
    <location>
        <begin position="569"/>
        <end position="580"/>
    </location>
</feature>
<accession>A0A0U9HKC0</accession>
<feature type="region of interest" description="Disordered" evidence="1">
    <location>
        <begin position="1"/>
        <end position="152"/>
    </location>
</feature>
<gene>
    <name evidence="2" type="ORF">KFL_003020050</name>
</gene>
<evidence type="ECO:0000256" key="1">
    <source>
        <dbReference type="SAM" id="MobiDB-lite"/>
    </source>
</evidence>
<dbReference type="OMA" id="RCRKHML"/>
<organism evidence="2 3">
    <name type="scientific">Klebsormidium nitens</name>
    <name type="common">Green alga</name>
    <name type="synonym">Ulothrix nitens</name>
    <dbReference type="NCBI Taxonomy" id="105231"/>
    <lineage>
        <taxon>Eukaryota</taxon>
        <taxon>Viridiplantae</taxon>
        <taxon>Streptophyta</taxon>
        <taxon>Klebsormidiophyceae</taxon>
        <taxon>Klebsormidiales</taxon>
        <taxon>Klebsormidiaceae</taxon>
        <taxon>Klebsormidium</taxon>
    </lineage>
</organism>
<dbReference type="Proteomes" id="UP000054558">
    <property type="component" value="Unassembled WGS sequence"/>
</dbReference>
<dbReference type="OrthoDB" id="2019784at2759"/>
<dbReference type="STRING" id="105231.A0A0U9HKC0"/>